<dbReference type="InterPro" id="IPR036249">
    <property type="entry name" value="Thioredoxin-like_sf"/>
</dbReference>
<evidence type="ECO:0000256" key="1">
    <source>
        <dbReference type="SAM" id="SignalP"/>
    </source>
</evidence>
<dbReference type="OrthoDB" id="694456at2"/>
<keyword evidence="1" id="KW-0732">Signal</keyword>
<dbReference type="AlphaFoldDB" id="A0A363NS07"/>
<proteinExistence type="predicted"/>
<accession>A0A363NS07</accession>
<sequence>MFAYLKTEPTRIIKSASYFCFLFIFLGAAACSQKTDKAKKEELLKTFAYKITGQTSATEGSSVTLIDPENKMQQFTKTSVTNGQFVLEGELAMTGFYAIQINGGEPYILFLEGGSDYELKENKGGITLTTTSSNATDFVQFTERYRQREKEEKLKEENKIARIGGLNGQLSAMALRNDGSYEKTIDEIQRLSARKPYNLRSLYADFILDSTHQSSLVLPYFFKYVSIDADNFKKFDTALQRFDATLQKHPYYKFAREKVDRVKDFYQNMPVFPPITPMNVQRDSLKISEFSNAKMLIAAFWKAASKYSVSDVTELRKKETQLKAMGVRVIYFSLDADQDAWIKTSNSLALGPHSYYLNTNDRATMENDFGIDRSPSYLWINPQTFKILSLTGEDPTLPKFIAKVEEFLVKN</sequence>
<feature type="signal peptide" evidence="1">
    <location>
        <begin position="1"/>
        <end position="30"/>
    </location>
</feature>
<reference evidence="2 3" key="1">
    <citation type="submission" date="2018-04" db="EMBL/GenBank/DDBJ databases">
        <title>Sphingobacterium sp. M46 Genome.</title>
        <authorList>
            <person name="Cheng J."/>
            <person name="Li Y."/>
        </authorList>
    </citation>
    <scope>NUCLEOTIDE SEQUENCE [LARGE SCALE GENOMIC DNA]</scope>
    <source>
        <strain evidence="2 3">M46</strain>
    </source>
</reference>
<dbReference type="EMBL" id="QCXX01000004">
    <property type="protein sequence ID" value="PUV23500.1"/>
    <property type="molecule type" value="Genomic_DNA"/>
</dbReference>
<evidence type="ECO:0008006" key="4">
    <source>
        <dbReference type="Google" id="ProtNLM"/>
    </source>
</evidence>
<dbReference type="Gene3D" id="3.40.30.10">
    <property type="entry name" value="Glutaredoxin"/>
    <property type="match status" value="1"/>
</dbReference>
<dbReference type="PROSITE" id="PS51257">
    <property type="entry name" value="PROKAR_LIPOPROTEIN"/>
    <property type="match status" value="1"/>
</dbReference>
<name>A0A363NS07_9SPHI</name>
<dbReference type="SUPFAM" id="SSF52833">
    <property type="entry name" value="Thioredoxin-like"/>
    <property type="match status" value="1"/>
</dbReference>
<keyword evidence="3" id="KW-1185">Reference proteome</keyword>
<dbReference type="Proteomes" id="UP000250831">
    <property type="component" value="Unassembled WGS sequence"/>
</dbReference>
<protein>
    <recommendedName>
        <fullName evidence="4">Thioredoxin domain-containing protein</fullName>
    </recommendedName>
</protein>
<comment type="caution">
    <text evidence="2">The sequence shown here is derived from an EMBL/GenBank/DDBJ whole genome shotgun (WGS) entry which is preliminary data.</text>
</comment>
<gene>
    <name evidence="2" type="ORF">DCO56_16415</name>
</gene>
<evidence type="ECO:0000313" key="3">
    <source>
        <dbReference type="Proteomes" id="UP000250831"/>
    </source>
</evidence>
<organism evidence="2 3">
    <name type="scientific">Sphingobacterium athyrii</name>
    <dbReference type="NCBI Taxonomy" id="2152717"/>
    <lineage>
        <taxon>Bacteria</taxon>
        <taxon>Pseudomonadati</taxon>
        <taxon>Bacteroidota</taxon>
        <taxon>Sphingobacteriia</taxon>
        <taxon>Sphingobacteriales</taxon>
        <taxon>Sphingobacteriaceae</taxon>
        <taxon>Sphingobacterium</taxon>
    </lineage>
</organism>
<feature type="chain" id="PRO_5017040345" description="Thioredoxin domain-containing protein" evidence="1">
    <location>
        <begin position="31"/>
        <end position="411"/>
    </location>
</feature>
<evidence type="ECO:0000313" key="2">
    <source>
        <dbReference type="EMBL" id="PUV23500.1"/>
    </source>
</evidence>